<evidence type="ECO:0000313" key="3">
    <source>
        <dbReference type="Proteomes" id="UP001529510"/>
    </source>
</evidence>
<gene>
    <name evidence="2" type="ORF">M9458_012950</name>
</gene>
<feature type="region of interest" description="Disordered" evidence="1">
    <location>
        <begin position="1"/>
        <end position="25"/>
    </location>
</feature>
<reference evidence="2 3" key="1">
    <citation type="submission" date="2024-05" db="EMBL/GenBank/DDBJ databases">
        <title>Genome sequencing and assembly of Indian major carp, Cirrhinus mrigala (Hamilton, 1822).</title>
        <authorList>
            <person name="Mohindra V."/>
            <person name="Chowdhury L.M."/>
            <person name="Lal K."/>
            <person name="Jena J.K."/>
        </authorList>
    </citation>
    <scope>NUCLEOTIDE SEQUENCE [LARGE SCALE GENOMIC DNA]</scope>
    <source>
        <strain evidence="2">CM1030</strain>
        <tissue evidence="2">Blood</tissue>
    </source>
</reference>
<dbReference type="EMBL" id="JAMKFB020000006">
    <property type="protein sequence ID" value="KAL0190252.1"/>
    <property type="molecule type" value="Genomic_DNA"/>
</dbReference>
<protein>
    <submittedName>
        <fullName evidence="2">Uncharacterized protein</fullName>
    </submittedName>
</protein>
<keyword evidence="3" id="KW-1185">Reference proteome</keyword>
<accession>A0ABD0QVK2</accession>
<organism evidence="2 3">
    <name type="scientific">Cirrhinus mrigala</name>
    <name type="common">Mrigala</name>
    <dbReference type="NCBI Taxonomy" id="683832"/>
    <lineage>
        <taxon>Eukaryota</taxon>
        <taxon>Metazoa</taxon>
        <taxon>Chordata</taxon>
        <taxon>Craniata</taxon>
        <taxon>Vertebrata</taxon>
        <taxon>Euteleostomi</taxon>
        <taxon>Actinopterygii</taxon>
        <taxon>Neopterygii</taxon>
        <taxon>Teleostei</taxon>
        <taxon>Ostariophysi</taxon>
        <taxon>Cypriniformes</taxon>
        <taxon>Cyprinidae</taxon>
        <taxon>Labeoninae</taxon>
        <taxon>Labeonini</taxon>
        <taxon>Cirrhinus</taxon>
    </lineage>
</organism>
<feature type="non-terminal residue" evidence="2">
    <location>
        <position position="74"/>
    </location>
</feature>
<evidence type="ECO:0000256" key="1">
    <source>
        <dbReference type="SAM" id="MobiDB-lite"/>
    </source>
</evidence>
<dbReference type="AlphaFoldDB" id="A0ABD0QVK2"/>
<proteinExistence type="predicted"/>
<evidence type="ECO:0000313" key="2">
    <source>
        <dbReference type="EMBL" id="KAL0190252.1"/>
    </source>
</evidence>
<comment type="caution">
    <text evidence="2">The sequence shown here is derived from an EMBL/GenBank/DDBJ whole genome shotgun (WGS) entry which is preliminary data.</text>
</comment>
<dbReference type="Proteomes" id="UP001529510">
    <property type="component" value="Unassembled WGS sequence"/>
</dbReference>
<name>A0ABD0QVK2_CIRMR</name>
<feature type="non-terminal residue" evidence="2">
    <location>
        <position position="1"/>
    </location>
</feature>
<sequence>STIEADALLRSPVPPAASKDQGRLGSSARVLPPLAFPGELVPFDEALRDVNTVRPLTIARHGAQLLEVKAAERR</sequence>